<sequence>MSPRTTNWSAYAKLAISAPQRDQPDLPLDMVVVDGYRRVVEVTHECRPPLEAVVDGPRDRRAFWDVASLFLEPGAQPL</sequence>
<proteinExistence type="predicted"/>
<dbReference type="EMBL" id="LN899819">
    <property type="protein sequence ID" value="CUV15513.1"/>
    <property type="molecule type" value="Genomic_DNA"/>
</dbReference>
<evidence type="ECO:0000313" key="1">
    <source>
        <dbReference type="EMBL" id="CUV15513.1"/>
    </source>
</evidence>
<dbReference type="AlphaFoldDB" id="A0A0S4TZT3"/>
<reference evidence="1" key="1">
    <citation type="submission" date="2015-10" db="EMBL/GenBank/DDBJ databases">
        <authorList>
            <person name="Gilbert D.G."/>
        </authorList>
    </citation>
    <scope>NUCLEOTIDE SEQUENCE</scope>
    <source>
        <strain evidence="1">Phyl III-seqv23</strain>
    </source>
</reference>
<gene>
    <name evidence="1" type="ORF">RUN39_v1_1470001</name>
</gene>
<name>A0A0S4TZT3_RALSL</name>
<organism evidence="1">
    <name type="scientific">Ralstonia solanacearum</name>
    <name type="common">Pseudomonas solanacearum</name>
    <dbReference type="NCBI Taxonomy" id="305"/>
    <lineage>
        <taxon>Bacteria</taxon>
        <taxon>Pseudomonadati</taxon>
        <taxon>Pseudomonadota</taxon>
        <taxon>Betaproteobacteria</taxon>
        <taxon>Burkholderiales</taxon>
        <taxon>Burkholderiaceae</taxon>
        <taxon>Ralstonia</taxon>
        <taxon>Ralstonia solanacearum species complex</taxon>
    </lineage>
</organism>
<protein>
    <submittedName>
        <fullName evidence="1">Uncharacterized protein</fullName>
    </submittedName>
</protein>
<accession>A0A0S4TZT3</accession>